<dbReference type="EMBL" id="CAJVPS010037370">
    <property type="protein sequence ID" value="CAG8745137.1"/>
    <property type="molecule type" value="Genomic_DNA"/>
</dbReference>
<dbReference type="OrthoDB" id="10355821at2759"/>
<evidence type="ECO:0000313" key="2">
    <source>
        <dbReference type="EMBL" id="CAG8745137.1"/>
    </source>
</evidence>
<keyword evidence="1" id="KW-0812">Transmembrane</keyword>
<dbReference type="AlphaFoldDB" id="A0A9N9NMW5"/>
<keyword evidence="1" id="KW-1133">Transmembrane helix</keyword>
<protein>
    <submittedName>
        <fullName evidence="2">10800_t:CDS:1</fullName>
    </submittedName>
</protein>
<accession>A0A9N9NMW5</accession>
<proteinExistence type="predicted"/>
<dbReference type="Proteomes" id="UP000789508">
    <property type="component" value="Unassembled WGS sequence"/>
</dbReference>
<gene>
    <name evidence="2" type="ORF">ALEPTO_LOCUS13104</name>
</gene>
<evidence type="ECO:0000313" key="3">
    <source>
        <dbReference type="Proteomes" id="UP000789508"/>
    </source>
</evidence>
<name>A0A9N9NMW5_9GLOM</name>
<reference evidence="2" key="1">
    <citation type="submission" date="2021-06" db="EMBL/GenBank/DDBJ databases">
        <authorList>
            <person name="Kallberg Y."/>
            <person name="Tangrot J."/>
            <person name="Rosling A."/>
        </authorList>
    </citation>
    <scope>NUCLEOTIDE SEQUENCE</scope>
    <source>
        <strain evidence="2">FL130A</strain>
    </source>
</reference>
<feature type="transmembrane region" description="Helical" evidence="1">
    <location>
        <begin position="12"/>
        <end position="30"/>
    </location>
</feature>
<keyword evidence="1" id="KW-0472">Membrane</keyword>
<comment type="caution">
    <text evidence="2">The sequence shown here is derived from an EMBL/GenBank/DDBJ whole genome shotgun (WGS) entry which is preliminary data.</text>
</comment>
<keyword evidence="3" id="KW-1185">Reference proteome</keyword>
<feature type="non-terminal residue" evidence="2">
    <location>
        <position position="1"/>
    </location>
</feature>
<organism evidence="2 3">
    <name type="scientific">Ambispora leptoticha</name>
    <dbReference type="NCBI Taxonomy" id="144679"/>
    <lineage>
        <taxon>Eukaryota</taxon>
        <taxon>Fungi</taxon>
        <taxon>Fungi incertae sedis</taxon>
        <taxon>Mucoromycota</taxon>
        <taxon>Glomeromycotina</taxon>
        <taxon>Glomeromycetes</taxon>
        <taxon>Archaeosporales</taxon>
        <taxon>Ambisporaceae</taxon>
        <taxon>Ambispora</taxon>
    </lineage>
</organism>
<feature type="non-terminal residue" evidence="2">
    <location>
        <position position="155"/>
    </location>
</feature>
<evidence type="ECO:0000256" key="1">
    <source>
        <dbReference type="SAM" id="Phobius"/>
    </source>
</evidence>
<sequence length="155" mass="17662">STNVADGTRLIIFVSDFVDFLTIYYWLWAVKRYMSKQIYECKADHNVDDKMRDIDVEQSQGRAVVVDGIKAGDEIKGIGSEVEHEKMIGHISKCEILTTSKDDLEISCENWLEKVRKLKYEVGDVLVIGKDLYFGDESTGGSSSYHGEFQYSMQL</sequence>